<protein>
    <submittedName>
        <fullName evidence="1">Uncharacterized protein</fullName>
    </submittedName>
</protein>
<reference evidence="1" key="1">
    <citation type="submission" date="2014-09" db="EMBL/GenBank/DDBJ databases">
        <authorList>
            <person name="Magalhaes I.L.F."/>
            <person name="Oliveira U."/>
            <person name="Santos F.R."/>
            <person name="Vidigal T.H.D.A."/>
            <person name="Brescovit A.D."/>
            <person name="Santos A.J."/>
        </authorList>
    </citation>
    <scope>NUCLEOTIDE SEQUENCE</scope>
    <source>
        <tissue evidence="1">Shoot tissue taken approximately 20 cm above the soil surface</tissue>
    </source>
</reference>
<dbReference type="EMBL" id="GBRH01249567">
    <property type="protein sequence ID" value="JAD48328.1"/>
    <property type="molecule type" value="Transcribed_RNA"/>
</dbReference>
<reference evidence="1" key="2">
    <citation type="journal article" date="2015" name="Data Brief">
        <title>Shoot transcriptome of the giant reed, Arundo donax.</title>
        <authorList>
            <person name="Barrero R.A."/>
            <person name="Guerrero F.D."/>
            <person name="Moolhuijzen P."/>
            <person name="Goolsby J.A."/>
            <person name="Tidwell J."/>
            <person name="Bellgard S.E."/>
            <person name="Bellgard M.I."/>
        </authorList>
    </citation>
    <scope>NUCLEOTIDE SEQUENCE</scope>
    <source>
        <tissue evidence="1">Shoot tissue taken approximately 20 cm above the soil surface</tissue>
    </source>
</reference>
<dbReference type="AlphaFoldDB" id="A0A0A9AEK1"/>
<evidence type="ECO:0000313" key="1">
    <source>
        <dbReference type="EMBL" id="JAD48328.1"/>
    </source>
</evidence>
<organism evidence="1">
    <name type="scientific">Arundo donax</name>
    <name type="common">Giant reed</name>
    <name type="synonym">Donax arundinaceus</name>
    <dbReference type="NCBI Taxonomy" id="35708"/>
    <lineage>
        <taxon>Eukaryota</taxon>
        <taxon>Viridiplantae</taxon>
        <taxon>Streptophyta</taxon>
        <taxon>Embryophyta</taxon>
        <taxon>Tracheophyta</taxon>
        <taxon>Spermatophyta</taxon>
        <taxon>Magnoliopsida</taxon>
        <taxon>Liliopsida</taxon>
        <taxon>Poales</taxon>
        <taxon>Poaceae</taxon>
        <taxon>PACMAD clade</taxon>
        <taxon>Arundinoideae</taxon>
        <taxon>Arundineae</taxon>
        <taxon>Arundo</taxon>
    </lineage>
</organism>
<proteinExistence type="predicted"/>
<name>A0A0A9AEK1_ARUDO</name>
<accession>A0A0A9AEK1</accession>
<sequence length="57" mass="6320">MQWRAVANLPAESRQIPLVNYTAHWRANLTPLVAAACTLPVPYVLLNPGISCLHCKH</sequence>